<feature type="compositionally biased region" description="Polar residues" evidence="1">
    <location>
        <begin position="498"/>
        <end position="523"/>
    </location>
</feature>
<dbReference type="OrthoDB" id="3235829at2759"/>
<feature type="compositionally biased region" description="Basic and acidic residues" evidence="1">
    <location>
        <begin position="339"/>
        <end position="361"/>
    </location>
</feature>
<protein>
    <submittedName>
        <fullName evidence="3">Uncharacterized protein</fullName>
    </submittedName>
</protein>
<feature type="region of interest" description="Disordered" evidence="1">
    <location>
        <begin position="1"/>
        <end position="64"/>
    </location>
</feature>
<feature type="transmembrane region" description="Helical" evidence="2">
    <location>
        <begin position="175"/>
        <end position="198"/>
    </location>
</feature>
<evidence type="ECO:0000256" key="1">
    <source>
        <dbReference type="SAM" id="MobiDB-lite"/>
    </source>
</evidence>
<feature type="compositionally biased region" description="Polar residues" evidence="1">
    <location>
        <begin position="383"/>
        <end position="397"/>
    </location>
</feature>
<feature type="compositionally biased region" description="Polar residues" evidence="1">
    <location>
        <begin position="362"/>
        <end position="375"/>
    </location>
</feature>
<feature type="region of interest" description="Disordered" evidence="1">
    <location>
        <begin position="231"/>
        <end position="405"/>
    </location>
</feature>
<keyword evidence="2" id="KW-1133">Transmembrane helix</keyword>
<sequence>MPYDRPKIPSPVAETADSQRISRPNVNFGRTMLPLSAAHPTSGESAYAHAPKNQDRRNRPRSPAGILYSENKARIDAPLPVPTSSINWWPYPPWGQSSVSLSPSGTATSSMSPPPVVAVSVNPPASTTTSLEVTSSLSSSATPGVTVISTAASPPATSLPSRPEVNATTHSGFNFLYLIPVFVAVGLVLGALSGLLGYRWYLRRLARKGGDSGGSWKATLIPGPPYIPMRDTSHNAGGTEEASLNAVGSPSKHTRHGAPNAMKTWLSSVTRTDSRRASMRGTLLSSREDTIGAASSHSRPTTASPTRARSRSSTISPVSPPDEENSRHYSTRNISIRRNLLERLQRAPDRGTRGVSRDPSRRTTQTYLSTASAYSGTHAGDSLSPSAVPSSTTSMRDTNTEWEPGSGFRIIVEDNATPGPATITDQSPASGLPGQTSVWDNGEALRQAVGTHPGERWLAWTRSWVSSPPAPGGDRFTAVPARRTVHSKDAEVLLRSPPQVTSSPLQSTLTFTPQPGPSHTTNGNRRHPLQAPPRTRPAPQAARGTSSASSIMPGDGAHGTPAMRYAARQTALSRVEEILAHSYSGRDLAPDSPNAFGASPASLDDIAWTAGIEQRLAAAVSVDRVKERDGA</sequence>
<evidence type="ECO:0000313" key="4">
    <source>
        <dbReference type="Proteomes" id="UP000759537"/>
    </source>
</evidence>
<proteinExistence type="predicted"/>
<dbReference type="EMBL" id="WHVB01000043">
    <property type="protein sequence ID" value="KAF8466107.1"/>
    <property type="molecule type" value="Genomic_DNA"/>
</dbReference>
<keyword evidence="4" id="KW-1185">Reference proteome</keyword>
<gene>
    <name evidence="3" type="ORF">DFH94DRAFT_349277</name>
</gene>
<organism evidence="3 4">
    <name type="scientific">Russula ochroleuca</name>
    <dbReference type="NCBI Taxonomy" id="152965"/>
    <lineage>
        <taxon>Eukaryota</taxon>
        <taxon>Fungi</taxon>
        <taxon>Dikarya</taxon>
        <taxon>Basidiomycota</taxon>
        <taxon>Agaricomycotina</taxon>
        <taxon>Agaricomycetes</taxon>
        <taxon>Russulales</taxon>
        <taxon>Russulaceae</taxon>
        <taxon>Russula</taxon>
    </lineage>
</organism>
<dbReference type="Proteomes" id="UP000759537">
    <property type="component" value="Unassembled WGS sequence"/>
</dbReference>
<comment type="caution">
    <text evidence="3">The sequence shown here is derived from an EMBL/GenBank/DDBJ whole genome shotgun (WGS) entry which is preliminary data.</text>
</comment>
<keyword evidence="2" id="KW-0472">Membrane</keyword>
<evidence type="ECO:0000256" key="2">
    <source>
        <dbReference type="SAM" id="Phobius"/>
    </source>
</evidence>
<keyword evidence="2" id="KW-0812">Transmembrane</keyword>
<reference evidence="3" key="1">
    <citation type="submission" date="2019-10" db="EMBL/GenBank/DDBJ databases">
        <authorList>
            <consortium name="DOE Joint Genome Institute"/>
            <person name="Kuo A."/>
            <person name="Miyauchi S."/>
            <person name="Kiss E."/>
            <person name="Drula E."/>
            <person name="Kohler A."/>
            <person name="Sanchez-Garcia M."/>
            <person name="Andreopoulos B."/>
            <person name="Barry K.W."/>
            <person name="Bonito G."/>
            <person name="Buee M."/>
            <person name="Carver A."/>
            <person name="Chen C."/>
            <person name="Cichocki N."/>
            <person name="Clum A."/>
            <person name="Culley D."/>
            <person name="Crous P.W."/>
            <person name="Fauchery L."/>
            <person name="Girlanda M."/>
            <person name="Hayes R."/>
            <person name="Keri Z."/>
            <person name="LaButti K."/>
            <person name="Lipzen A."/>
            <person name="Lombard V."/>
            <person name="Magnuson J."/>
            <person name="Maillard F."/>
            <person name="Morin E."/>
            <person name="Murat C."/>
            <person name="Nolan M."/>
            <person name="Ohm R."/>
            <person name="Pangilinan J."/>
            <person name="Pereira M."/>
            <person name="Perotto S."/>
            <person name="Peter M."/>
            <person name="Riley R."/>
            <person name="Sitrit Y."/>
            <person name="Stielow B."/>
            <person name="Szollosi G."/>
            <person name="Zifcakova L."/>
            <person name="Stursova M."/>
            <person name="Spatafora J.W."/>
            <person name="Tedersoo L."/>
            <person name="Vaario L.-M."/>
            <person name="Yamada A."/>
            <person name="Yan M."/>
            <person name="Wang P."/>
            <person name="Xu J."/>
            <person name="Bruns T."/>
            <person name="Baldrian P."/>
            <person name="Vilgalys R."/>
            <person name="Henrissat B."/>
            <person name="Grigoriev I.V."/>
            <person name="Hibbett D."/>
            <person name="Nagy L.G."/>
            <person name="Martin F.M."/>
        </authorList>
    </citation>
    <scope>NUCLEOTIDE SEQUENCE</scope>
    <source>
        <strain evidence="3">Prilba</strain>
    </source>
</reference>
<reference evidence="3" key="2">
    <citation type="journal article" date="2020" name="Nat. Commun.">
        <title>Large-scale genome sequencing of mycorrhizal fungi provides insights into the early evolution of symbiotic traits.</title>
        <authorList>
            <person name="Miyauchi S."/>
            <person name="Kiss E."/>
            <person name="Kuo A."/>
            <person name="Drula E."/>
            <person name="Kohler A."/>
            <person name="Sanchez-Garcia M."/>
            <person name="Morin E."/>
            <person name="Andreopoulos B."/>
            <person name="Barry K.W."/>
            <person name="Bonito G."/>
            <person name="Buee M."/>
            <person name="Carver A."/>
            <person name="Chen C."/>
            <person name="Cichocki N."/>
            <person name="Clum A."/>
            <person name="Culley D."/>
            <person name="Crous P.W."/>
            <person name="Fauchery L."/>
            <person name="Girlanda M."/>
            <person name="Hayes R.D."/>
            <person name="Keri Z."/>
            <person name="LaButti K."/>
            <person name="Lipzen A."/>
            <person name="Lombard V."/>
            <person name="Magnuson J."/>
            <person name="Maillard F."/>
            <person name="Murat C."/>
            <person name="Nolan M."/>
            <person name="Ohm R.A."/>
            <person name="Pangilinan J."/>
            <person name="Pereira M.F."/>
            <person name="Perotto S."/>
            <person name="Peter M."/>
            <person name="Pfister S."/>
            <person name="Riley R."/>
            <person name="Sitrit Y."/>
            <person name="Stielow J.B."/>
            <person name="Szollosi G."/>
            <person name="Zifcakova L."/>
            <person name="Stursova M."/>
            <person name="Spatafora J.W."/>
            <person name="Tedersoo L."/>
            <person name="Vaario L.M."/>
            <person name="Yamada A."/>
            <person name="Yan M."/>
            <person name="Wang P."/>
            <person name="Xu J."/>
            <person name="Bruns T."/>
            <person name="Baldrian P."/>
            <person name="Vilgalys R."/>
            <person name="Dunand C."/>
            <person name="Henrissat B."/>
            <person name="Grigoriev I.V."/>
            <person name="Hibbett D."/>
            <person name="Nagy L.G."/>
            <person name="Martin F.M."/>
        </authorList>
    </citation>
    <scope>NUCLEOTIDE SEQUENCE</scope>
    <source>
        <strain evidence="3">Prilba</strain>
    </source>
</reference>
<feature type="region of interest" description="Disordered" evidence="1">
    <location>
        <begin position="488"/>
        <end position="559"/>
    </location>
</feature>
<accession>A0A9P5JVW1</accession>
<feature type="compositionally biased region" description="Polar residues" evidence="1">
    <location>
        <begin position="16"/>
        <end position="25"/>
    </location>
</feature>
<name>A0A9P5JVW1_9AGAM</name>
<feature type="compositionally biased region" description="Low complexity" evidence="1">
    <location>
        <begin position="298"/>
        <end position="314"/>
    </location>
</feature>
<dbReference type="AlphaFoldDB" id="A0A9P5JVW1"/>
<evidence type="ECO:0000313" key="3">
    <source>
        <dbReference type="EMBL" id="KAF8466107.1"/>
    </source>
</evidence>